<dbReference type="GeneID" id="9616268"/>
<feature type="compositionally biased region" description="Basic residues" evidence="1">
    <location>
        <begin position="55"/>
        <end position="72"/>
    </location>
</feature>
<feature type="compositionally biased region" description="Polar residues" evidence="1">
    <location>
        <begin position="171"/>
        <end position="181"/>
    </location>
</feature>
<dbReference type="InParanoid" id="D8U9K7"/>
<evidence type="ECO:0000313" key="2">
    <source>
        <dbReference type="EMBL" id="EFJ43660.1"/>
    </source>
</evidence>
<name>D8U9K7_VOLCA</name>
<feature type="region of interest" description="Disordered" evidence="1">
    <location>
        <begin position="169"/>
        <end position="231"/>
    </location>
</feature>
<proteinExistence type="predicted"/>
<feature type="region of interest" description="Disordered" evidence="1">
    <location>
        <begin position="742"/>
        <end position="777"/>
    </location>
</feature>
<feature type="compositionally biased region" description="Low complexity" evidence="1">
    <location>
        <begin position="339"/>
        <end position="359"/>
    </location>
</feature>
<dbReference type="Proteomes" id="UP000001058">
    <property type="component" value="Unassembled WGS sequence"/>
</dbReference>
<accession>D8U9K7</accession>
<evidence type="ECO:0000313" key="3">
    <source>
        <dbReference type="Proteomes" id="UP000001058"/>
    </source>
</evidence>
<gene>
    <name evidence="2" type="ORF">VOLCADRAFT_96237</name>
</gene>
<reference evidence="2 3" key="1">
    <citation type="journal article" date="2010" name="Science">
        <title>Genomic analysis of organismal complexity in the multicellular green alga Volvox carteri.</title>
        <authorList>
            <person name="Prochnik S.E."/>
            <person name="Umen J."/>
            <person name="Nedelcu A.M."/>
            <person name="Hallmann A."/>
            <person name="Miller S.M."/>
            <person name="Nishii I."/>
            <person name="Ferris P."/>
            <person name="Kuo A."/>
            <person name="Mitros T."/>
            <person name="Fritz-Laylin L.K."/>
            <person name="Hellsten U."/>
            <person name="Chapman J."/>
            <person name="Simakov O."/>
            <person name="Rensing S.A."/>
            <person name="Terry A."/>
            <person name="Pangilinan J."/>
            <person name="Kapitonov V."/>
            <person name="Jurka J."/>
            <person name="Salamov A."/>
            <person name="Shapiro H."/>
            <person name="Schmutz J."/>
            <person name="Grimwood J."/>
            <person name="Lindquist E."/>
            <person name="Lucas S."/>
            <person name="Grigoriev I.V."/>
            <person name="Schmitt R."/>
            <person name="Kirk D."/>
            <person name="Rokhsar D.S."/>
        </authorList>
    </citation>
    <scope>NUCLEOTIDE SEQUENCE [LARGE SCALE GENOMIC DNA]</scope>
    <source>
        <strain evidence="3">f. Nagariensis / Eve</strain>
    </source>
</reference>
<dbReference type="OrthoDB" id="2143914at2759"/>
<dbReference type="EMBL" id="GL378371">
    <property type="protein sequence ID" value="EFJ43660.1"/>
    <property type="molecule type" value="Genomic_DNA"/>
</dbReference>
<dbReference type="KEGG" id="vcn:VOLCADRAFT_96237"/>
<organism evidence="3">
    <name type="scientific">Volvox carteri f. nagariensis</name>
    <dbReference type="NCBI Taxonomy" id="3068"/>
    <lineage>
        <taxon>Eukaryota</taxon>
        <taxon>Viridiplantae</taxon>
        <taxon>Chlorophyta</taxon>
        <taxon>core chlorophytes</taxon>
        <taxon>Chlorophyceae</taxon>
        <taxon>CS clade</taxon>
        <taxon>Chlamydomonadales</taxon>
        <taxon>Volvocaceae</taxon>
        <taxon>Volvox</taxon>
    </lineage>
</organism>
<dbReference type="RefSeq" id="XP_002955360.1">
    <property type="nucleotide sequence ID" value="XM_002955314.1"/>
</dbReference>
<feature type="compositionally biased region" description="Low complexity" evidence="1">
    <location>
        <begin position="682"/>
        <end position="712"/>
    </location>
</feature>
<sequence>MGDPQPLAQEALKPDTDELNRRQAASSDSDGSASIDEDDMSESGSENYYEPTRRGGSRRIANKSPMRKRRKRPEWTRNENIWHSTLRSKHLKARSLLRAYATALNGRWDDETARHEAYTAALRQHTVSAGGTDPSTGALEGGGLRDMAFNQDDDTQTPRMGSVQAGAGTIVAQTPDNNQSPAAVLARNRGGRGPPATAPRPLANDRVTGRGGQHRHQHPDNPRVPPSPTSCPTKAMQGVVALHNTSWPIFQPLRFKLQLVQAAVAELWLPVTSLVVIGHAMEESLVPNLNASTEGSADPSPGPLLGFDSLETWIGRLDPSIMLQDDDPGAREQLCRGGADSTSSSVAPAVSAPAPAAAAGGPGDVPGALQPTVANTSASGELVESGRSRLLTWPRPEQRLLGPPNTATHYGRAGPASGAWSSNSGAGVPQLQPSPTEGGINLHHAGSQAAAPNLSTAMAISPTARGGADVFSGGNGSAQGSGAVERLSPAAGHWHTSITAATVHGSHDRTLASPYGLSAAAVYAPPPGMITGSEGCGWATSPGGWALGAPRPPLPFTGRPVALGLSHEAWRSELPAPQELGIRPVPPADMRGGMYMVPVHAPAQPIPHMVYASPQPHVPPSLGQQHCNNFNSAQRLRQQEQIVYQQQQQCLHHHHHQYHQQRQEHQQQLRYHNHEQYKEQHQQTLAYQQAGQQEQQYQQQSQQFKQEPQGEQLHQHSEAANQSQQQHLLQHPLTNVPLALSQHHQQQVLEQQQAQSSHLEQKLPTQQQSQVQQLEQHADSLSSSEVVTMGLESLQDPQLRWCLLDME</sequence>
<feature type="compositionally biased region" description="Basic and acidic residues" evidence="1">
    <location>
        <begin position="12"/>
        <end position="21"/>
    </location>
</feature>
<evidence type="ECO:0000256" key="1">
    <source>
        <dbReference type="SAM" id="MobiDB-lite"/>
    </source>
</evidence>
<dbReference type="AlphaFoldDB" id="D8U9K7"/>
<protein>
    <submittedName>
        <fullName evidence="2">Uncharacterized protein</fullName>
    </submittedName>
</protein>
<feature type="compositionally biased region" description="Low complexity" evidence="1">
    <location>
        <begin position="24"/>
        <end position="34"/>
    </location>
</feature>
<feature type="region of interest" description="Disordered" evidence="1">
    <location>
        <begin position="1"/>
        <end position="73"/>
    </location>
</feature>
<keyword evidence="3" id="KW-1185">Reference proteome</keyword>
<feature type="compositionally biased region" description="Low complexity" evidence="1">
    <location>
        <begin position="413"/>
        <end position="427"/>
    </location>
</feature>
<feature type="compositionally biased region" description="Low complexity" evidence="1">
    <location>
        <begin position="742"/>
        <end position="775"/>
    </location>
</feature>
<feature type="region of interest" description="Disordered" evidence="1">
    <location>
        <begin position="676"/>
        <end position="727"/>
    </location>
</feature>
<feature type="region of interest" description="Disordered" evidence="1">
    <location>
        <begin position="325"/>
        <end position="443"/>
    </location>
</feature>